<evidence type="ECO:0000259" key="1">
    <source>
        <dbReference type="Pfam" id="PF26115"/>
    </source>
</evidence>
<dbReference type="Proteomes" id="UP000092256">
    <property type="component" value="Unassembled WGS sequence"/>
</dbReference>
<dbReference type="EMBL" id="LYVJ01000011">
    <property type="protein sequence ID" value="OBU65291.1"/>
    <property type="molecule type" value="Genomic_DNA"/>
</dbReference>
<dbReference type="InterPro" id="IPR058873">
    <property type="entry name" value="PDDEXK_GAPS4"/>
</dbReference>
<gene>
    <name evidence="2" type="ORF">A9K58_14495</name>
</gene>
<reference evidence="2 3" key="1">
    <citation type="submission" date="2016-05" db="EMBL/GenBank/DDBJ databases">
        <title>Draft Genome Sequences of Stenotrophomonas maltophilia Strains Sm32COP, Sm41DVV, Sm46PAILV, SmF3, SmF22, SmSOFb1 and SmCVFa1, Isolated from Different Manures, in France.</title>
        <authorList>
            <person name="Nazaret S."/>
            <person name="Bodilis J."/>
        </authorList>
    </citation>
    <scope>NUCLEOTIDE SEQUENCE [LARGE SCALE GENOMIC DNA]</scope>
    <source>
        <strain evidence="2 3">Sm46PAILV</strain>
    </source>
</reference>
<evidence type="ECO:0000313" key="3">
    <source>
        <dbReference type="Proteomes" id="UP000092256"/>
    </source>
</evidence>
<proteinExistence type="predicted"/>
<evidence type="ECO:0000313" key="2">
    <source>
        <dbReference type="EMBL" id="OBU65291.1"/>
    </source>
</evidence>
<name>A0A1A6XRP8_STEMA</name>
<feature type="domain" description="GAPS4 PD-(D/E)XK nuclease" evidence="1">
    <location>
        <begin position="2"/>
        <end position="173"/>
    </location>
</feature>
<comment type="caution">
    <text evidence="2">The sequence shown here is derived from an EMBL/GenBank/DDBJ whole genome shotgun (WGS) entry which is preliminary data.</text>
</comment>
<dbReference type="OrthoDB" id="2680225at2"/>
<organism evidence="2 3">
    <name type="scientific">Stenotrophomonas maltophilia</name>
    <name type="common">Pseudomonas maltophilia</name>
    <name type="synonym">Xanthomonas maltophilia</name>
    <dbReference type="NCBI Taxonomy" id="40324"/>
    <lineage>
        <taxon>Bacteria</taxon>
        <taxon>Pseudomonadati</taxon>
        <taxon>Pseudomonadota</taxon>
        <taxon>Gammaproteobacteria</taxon>
        <taxon>Lysobacterales</taxon>
        <taxon>Lysobacteraceae</taxon>
        <taxon>Stenotrophomonas</taxon>
        <taxon>Stenotrophomonas maltophilia group</taxon>
    </lineage>
</organism>
<dbReference type="RefSeq" id="WP_065200006.1">
    <property type="nucleotide sequence ID" value="NZ_LYVJ01000011.1"/>
</dbReference>
<dbReference type="AlphaFoldDB" id="A0A1A6XRP8"/>
<sequence length="312" mass="34801">MSGEQSKKSGEYGEKLAESFLKAIGWHQDLKALTIPCTDGNHTGSGGNQRNTHGDDRVFIYNNPFYESRTDVVHVTVKNNIGGYSEKDSDLKTALKGFVLEANEIIACAQYDTSIHELVTAFAGRRRHEHSSLLIWTSSHNDSFDRDILGACATVRALDEACIYNVYLVDGARINFILSALDHVGREQNATHRFYFPDTGLVNKSDERHGRFLPLELVVADMLPLKVSTSEGERLHLYVRQNFDEEAYTRSIALALSLTGGWGQAVRIGFPDYNAAQHERIAAKAKLPFDNRQADISAFCYVRSNLNALENA</sequence>
<protein>
    <recommendedName>
        <fullName evidence="1">GAPS4 PD-(D/E)XK nuclease domain-containing protein</fullName>
    </recommendedName>
</protein>
<dbReference type="Pfam" id="PF26115">
    <property type="entry name" value="PDDEXK_GAPS4"/>
    <property type="match status" value="1"/>
</dbReference>
<accession>A0A1A6XRP8</accession>